<comment type="caution">
    <text evidence="3">The sequence shown here is derived from an EMBL/GenBank/DDBJ whole genome shotgun (WGS) entry which is preliminary data.</text>
</comment>
<evidence type="ECO:0000256" key="1">
    <source>
        <dbReference type="SAM" id="MobiDB-lite"/>
    </source>
</evidence>
<sequence>MKRLVMGIAVGLVLSGAARADEHFMRGDDGTFSVDPQRAYEFLHDAYSEKRVADNAYDVFINKRRGPCYDAVIHMFTYYDDGDGNVKKYCYRPDLDSDNAVTGDRPVYHSGSPAVPPS</sequence>
<dbReference type="RefSeq" id="WP_143813676.1">
    <property type="nucleotide sequence ID" value="NZ_JANIDW010000010.1"/>
</dbReference>
<evidence type="ECO:0000313" key="4">
    <source>
        <dbReference type="Proteomes" id="UP001165648"/>
    </source>
</evidence>
<evidence type="ECO:0000256" key="2">
    <source>
        <dbReference type="SAM" id="SignalP"/>
    </source>
</evidence>
<organism evidence="3 4">
    <name type="scientific">Bombella saccharophila</name>
    <dbReference type="NCBI Taxonomy" id="2967338"/>
    <lineage>
        <taxon>Bacteria</taxon>
        <taxon>Pseudomonadati</taxon>
        <taxon>Pseudomonadota</taxon>
        <taxon>Alphaproteobacteria</taxon>
        <taxon>Acetobacterales</taxon>
        <taxon>Acetobacteraceae</taxon>
        <taxon>Bombella</taxon>
    </lineage>
</organism>
<reference evidence="3 4" key="1">
    <citation type="submission" date="2022-07" db="EMBL/GenBank/DDBJ databases">
        <title>Bombella genomes.</title>
        <authorList>
            <person name="Harer L."/>
            <person name="Styblova S."/>
            <person name="Ehrmann M."/>
        </authorList>
    </citation>
    <scope>NUCLEOTIDE SEQUENCE [LARGE SCALE GENOMIC DNA]</scope>
    <source>
        <strain evidence="3 4">TMW 2.2558</strain>
    </source>
</reference>
<feature type="chain" id="PRO_5046547310" evidence="2">
    <location>
        <begin position="21"/>
        <end position="118"/>
    </location>
</feature>
<name>A0ABT3WCN5_9PROT</name>
<keyword evidence="4" id="KW-1185">Reference proteome</keyword>
<proteinExistence type="predicted"/>
<feature type="signal peptide" evidence="2">
    <location>
        <begin position="1"/>
        <end position="20"/>
    </location>
</feature>
<protein>
    <submittedName>
        <fullName evidence="3">Uncharacterized protein</fullName>
    </submittedName>
</protein>
<gene>
    <name evidence="3" type="ORF">NQF64_08860</name>
</gene>
<feature type="region of interest" description="Disordered" evidence="1">
    <location>
        <begin position="97"/>
        <end position="118"/>
    </location>
</feature>
<dbReference type="EMBL" id="JANIDW010000010">
    <property type="protein sequence ID" value="MCX5615343.1"/>
    <property type="molecule type" value="Genomic_DNA"/>
</dbReference>
<accession>A0ABT3WCN5</accession>
<keyword evidence="2" id="KW-0732">Signal</keyword>
<evidence type="ECO:0000313" key="3">
    <source>
        <dbReference type="EMBL" id="MCX5615343.1"/>
    </source>
</evidence>
<dbReference type="Proteomes" id="UP001165648">
    <property type="component" value="Unassembled WGS sequence"/>
</dbReference>